<dbReference type="InterPro" id="IPR000829">
    <property type="entry name" value="DAGK"/>
</dbReference>
<evidence type="ECO:0000256" key="10">
    <source>
        <dbReference type="ARBA" id="ARBA00022723"/>
    </source>
</evidence>
<evidence type="ECO:0000256" key="22">
    <source>
        <dbReference type="PIRSR" id="PIRSR600829-3"/>
    </source>
</evidence>
<feature type="binding site" evidence="22">
    <location>
        <position position="29"/>
    </location>
    <ligand>
        <name>ATP</name>
        <dbReference type="ChEBI" id="CHEBI:30616"/>
    </ligand>
</feature>
<organism evidence="25 26">
    <name type="scientific">Terasakiispira papahanaumokuakeensis</name>
    <dbReference type="NCBI Taxonomy" id="197479"/>
    <lineage>
        <taxon>Bacteria</taxon>
        <taxon>Pseudomonadati</taxon>
        <taxon>Pseudomonadota</taxon>
        <taxon>Gammaproteobacteria</taxon>
        <taxon>Oceanospirillales</taxon>
        <taxon>Terasakiispira</taxon>
    </lineage>
</organism>
<feature type="binding site" evidence="21">
    <location>
        <position position="56"/>
    </location>
    <ligand>
        <name>substrate</name>
    </ligand>
</feature>
<dbReference type="GO" id="GO:0004143">
    <property type="term" value="F:ATP-dependent diacylglycerol kinase activity"/>
    <property type="evidence" value="ECO:0007669"/>
    <property type="project" value="UniProtKB-EC"/>
</dbReference>
<comment type="subcellular location">
    <subcellularLocation>
        <location evidence="1 24">Cell inner membrane</location>
        <topology evidence="1 24">Multi-pass membrane protein</topology>
    </subcellularLocation>
</comment>
<comment type="caution">
    <text evidence="24">Lacks conserved residue(s) required for the propagation of feature annotation.</text>
</comment>
<feature type="binding site" evidence="23">
    <location>
        <position position="29"/>
    </location>
    <ligand>
        <name>a divalent metal cation</name>
        <dbReference type="ChEBI" id="CHEBI:60240"/>
    </ligand>
</feature>
<feature type="binding site" evidence="22">
    <location>
        <position position="10"/>
    </location>
    <ligand>
        <name>ATP</name>
        <dbReference type="ChEBI" id="CHEBI:30616"/>
    </ligand>
</feature>
<dbReference type="InterPro" id="IPR033718">
    <property type="entry name" value="DAGK_prok"/>
</dbReference>
<feature type="binding site" evidence="21">
    <location>
        <position position="70"/>
    </location>
    <ligand>
        <name>substrate</name>
    </ligand>
</feature>
<proteinExistence type="inferred from homology"/>
<dbReference type="EC" id="2.7.1.107" evidence="3 24"/>
<dbReference type="GO" id="GO:0005886">
    <property type="term" value="C:plasma membrane"/>
    <property type="evidence" value="ECO:0007669"/>
    <property type="project" value="UniProtKB-SubCell"/>
</dbReference>
<evidence type="ECO:0000313" key="26">
    <source>
        <dbReference type="Proteomes" id="UP000094291"/>
    </source>
</evidence>
<dbReference type="GO" id="GO:0006654">
    <property type="term" value="P:phosphatidic acid biosynthetic process"/>
    <property type="evidence" value="ECO:0007669"/>
    <property type="project" value="InterPro"/>
</dbReference>
<evidence type="ECO:0000256" key="15">
    <source>
        <dbReference type="ARBA" id="ARBA00022989"/>
    </source>
</evidence>
<feature type="binding site" evidence="23">
    <location>
        <position position="77"/>
    </location>
    <ligand>
        <name>a divalent metal cation</name>
        <dbReference type="ChEBI" id="CHEBI:60240"/>
    </ligand>
</feature>
<evidence type="ECO:0000256" key="12">
    <source>
        <dbReference type="ARBA" id="ARBA00022777"/>
    </source>
</evidence>
<feature type="binding site" evidence="22">
    <location>
        <position position="17"/>
    </location>
    <ligand>
        <name>ATP</name>
        <dbReference type="ChEBI" id="CHEBI:30616"/>
    </ligand>
</feature>
<evidence type="ECO:0000256" key="11">
    <source>
        <dbReference type="ARBA" id="ARBA00022741"/>
    </source>
</evidence>
<comment type="similarity">
    <text evidence="2 24">Belongs to the bacterial diacylglycerol kinase family.</text>
</comment>
<evidence type="ECO:0000256" key="9">
    <source>
        <dbReference type="ARBA" id="ARBA00022692"/>
    </source>
</evidence>
<dbReference type="InterPro" id="IPR036945">
    <property type="entry name" value="DAGK_sf"/>
</dbReference>
<evidence type="ECO:0000256" key="13">
    <source>
        <dbReference type="ARBA" id="ARBA00022840"/>
    </source>
</evidence>
<evidence type="ECO:0000256" key="4">
    <source>
        <dbReference type="ARBA" id="ARBA00017575"/>
    </source>
</evidence>
<dbReference type="CDD" id="cd14264">
    <property type="entry name" value="DAGK_IM"/>
    <property type="match status" value="1"/>
</dbReference>
<evidence type="ECO:0000256" key="24">
    <source>
        <dbReference type="RuleBase" id="RU363065"/>
    </source>
</evidence>
<dbReference type="Proteomes" id="UP000094291">
    <property type="component" value="Unassembled WGS sequence"/>
</dbReference>
<dbReference type="PROSITE" id="PS01069">
    <property type="entry name" value="DAGK_PROKAR"/>
    <property type="match status" value="1"/>
</dbReference>
<evidence type="ECO:0000256" key="19">
    <source>
        <dbReference type="ARBA" id="ARBA00023264"/>
    </source>
</evidence>
<evidence type="ECO:0000256" key="8">
    <source>
        <dbReference type="ARBA" id="ARBA00022679"/>
    </source>
</evidence>
<keyword evidence="12 24" id="KW-0418">Kinase</keyword>
<evidence type="ECO:0000256" key="17">
    <source>
        <dbReference type="ARBA" id="ARBA00023136"/>
    </source>
</evidence>
<keyword evidence="7 24" id="KW-0997">Cell inner membrane</keyword>
<evidence type="ECO:0000256" key="14">
    <source>
        <dbReference type="ARBA" id="ARBA00022842"/>
    </source>
</evidence>
<feature type="binding site" evidence="21">
    <location>
        <begin position="14"/>
        <end position="19"/>
    </location>
    <ligand>
        <name>substrate</name>
    </ligand>
</feature>
<evidence type="ECO:0000256" key="2">
    <source>
        <dbReference type="ARBA" id="ARBA00005967"/>
    </source>
</evidence>
<gene>
    <name evidence="25" type="ORF">BFW38_08760</name>
</gene>
<evidence type="ECO:0000256" key="16">
    <source>
        <dbReference type="ARBA" id="ARBA00023098"/>
    </source>
</evidence>
<feature type="transmembrane region" description="Helical" evidence="24">
    <location>
        <begin position="57"/>
        <end position="76"/>
    </location>
</feature>
<protein>
    <recommendedName>
        <fullName evidence="4 24">Diacylglycerol kinase</fullName>
        <ecNumber evidence="3 24">2.7.1.107</ecNumber>
    </recommendedName>
</protein>
<keyword evidence="11 22" id="KW-0547">Nucleotide-binding</keyword>
<comment type="function">
    <text evidence="24">Catalyzes the ATP-dependent phosphorylation of sn-l,2-diacylglycerol (DAG) to phosphatidic acid. Involved in the recycling of diacylglycerol produced as a by-product during membrane-derived oligosaccharide (MDO) biosynthesis.</text>
</comment>
<evidence type="ECO:0000256" key="21">
    <source>
        <dbReference type="PIRSR" id="PIRSR600829-2"/>
    </source>
</evidence>
<keyword evidence="15 24" id="KW-1133">Transmembrane helix</keyword>
<keyword evidence="19 24" id="KW-1208">Phospholipid metabolism</keyword>
<feature type="transmembrane region" description="Helical" evidence="24">
    <location>
        <begin position="96"/>
        <end position="117"/>
    </location>
</feature>
<keyword evidence="17 24" id="KW-0472">Membrane</keyword>
<reference evidence="25 26" key="1">
    <citation type="submission" date="2016-08" db="EMBL/GenBank/DDBJ databases">
        <authorList>
            <person name="Seilhamer J.J."/>
        </authorList>
    </citation>
    <scope>NUCLEOTIDE SEQUENCE [LARGE SCALE GENOMIC DNA]</scope>
    <source>
        <strain evidence="25 26">PH27A</strain>
    </source>
</reference>
<feature type="binding site" evidence="21">
    <location>
        <position position="99"/>
    </location>
    <ligand>
        <name>substrate</name>
    </ligand>
</feature>
<keyword evidence="9 24" id="KW-0812">Transmembrane</keyword>
<name>A0A1E2VEC2_9GAMM</name>
<dbReference type="AlphaFoldDB" id="A0A1E2VEC2"/>
<keyword evidence="5" id="KW-1003">Cell membrane</keyword>
<accession>A0A1E2VEC2</accession>
<feature type="active site" description="Proton acceptor" evidence="20">
    <location>
        <position position="70"/>
    </location>
</feature>
<evidence type="ECO:0000256" key="1">
    <source>
        <dbReference type="ARBA" id="ARBA00004429"/>
    </source>
</evidence>
<feature type="binding site" evidence="21">
    <location>
        <position position="10"/>
    </location>
    <ligand>
        <name>substrate</name>
    </ligand>
</feature>
<comment type="cofactor">
    <cofactor evidence="23">
        <name>Mg(2+)</name>
        <dbReference type="ChEBI" id="CHEBI:18420"/>
    </cofactor>
    <text evidence="23">Mn(2+), Zn(2+), Cd(2+) and Co(2+) support activity to lesser extents.</text>
</comment>
<keyword evidence="18" id="KW-0594">Phospholipid biosynthesis</keyword>
<dbReference type="GO" id="GO:0046872">
    <property type="term" value="F:metal ion binding"/>
    <property type="evidence" value="ECO:0007669"/>
    <property type="project" value="UniProtKB-KW"/>
</dbReference>
<evidence type="ECO:0000256" key="6">
    <source>
        <dbReference type="ARBA" id="ARBA00022516"/>
    </source>
</evidence>
<keyword evidence="26" id="KW-1185">Reference proteome</keyword>
<feature type="binding site" evidence="21">
    <location>
        <begin position="31"/>
        <end position="35"/>
    </location>
    <ligand>
        <name>substrate</name>
    </ligand>
</feature>
<dbReference type="STRING" id="197479.BFW38_08760"/>
<dbReference type="Gene3D" id="1.10.287.3610">
    <property type="match status" value="1"/>
</dbReference>
<keyword evidence="16 24" id="KW-0443">Lipid metabolism</keyword>
<keyword evidence="14 23" id="KW-0460">Magnesium</keyword>
<feature type="binding site" evidence="22">
    <location>
        <begin position="95"/>
        <end position="96"/>
    </location>
    <ligand>
        <name>ATP</name>
        <dbReference type="ChEBI" id="CHEBI:30616"/>
    </ligand>
</feature>
<keyword evidence="13 22" id="KW-0067">ATP-binding</keyword>
<comment type="catalytic activity">
    <reaction evidence="24">
        <text>a 1,2-diacyl-sn-glycerol + ATP = a 1,2-diacyl-sn-glycero-3-phosphate + ADP + H(+)</text>
        <dbReference type="Rhea" id="RHEA:10272"/>
        <dbReference type="ChEBI" id="CHEBI:15378"/>
        <dbReference type="ChEBI" id="CHEBI:17815"/>
        <dbReference type="ChEBI" id="CHEBI:30616"/>
        <dbReference type="ChEBI" id="CHEBI:58608"/>
        <dbReference type="ChEBI" id="CHEBI:456216"/>
        <dbReference type="EC" id="2.7.1.107"/>
    </reaction>
</comment>
<dbReference type="PANTHER" id="PTHR34299:SF1">
    <property type="entry name" value="DIACYLGLYCEROL KINASE"/>
    <property type="match status" value="1"/>
</dbReference>
<dbReference type="Pfam" id="PF01219">
    <property type="entry name" value="DAGK_prokar"/>
    <property type="match status" value="1"/>
</dbReference>
<evidence type="ECO:0000256" key="3">
    <source>
        <dbReference type="ARBA" id="ARBA00012133"/>
    </source>
</evidence>
<evidence type="ECO:0000313" key="25">
    <source>
        <dbReference type="EMBL" id="ODC05313.1"/>
    </source>
</evidence>
<comment type="caution">
    <text evidence="25">The sequence shown here is derived from an EMBL/GenBank/DDBJ whole genome shotgun (WGS) entry which is preliminary data.</text>
</comment>
<evidence type="ECO:0000256" key="20">
    <source>
        <dbReference type="PIRSR" id="PIRSR600829-1"/>
    </source>
</evidence>
<evidence type="ECO:0000256" key="23">
    <source>
        <dbReference type="PIRSR" id="PIRSR600829-4"/>
    </source>
</evidence>
<keyword evidence="10 23" id="KW-0479">Metal-binding</keyword>
<evidence type="ECO:0000256" key="7">
    <source>
        <dbReference type="ARBA" id="ARBA00022519"/>
    </source>
</evidence>
<feature type="binding site" evidence="22">
    <location>
        <position position="77"/>
    </location>
    <ligand>
        <name>ATP</name>
        <dbReference type="ChEBI" id="CHEBI:30616"/>
    </ligand>
</feature>
<keyword evidence="6" id="KW-0444">Lipid biosynthesis</keyword>
<dbReference type="EMBL" id="MDTQ01000001">
    <property type="protein sequence ID" value="ODC05313.1"/>
    <property type="molecule type" value="Genomic_DNA"/>
</dbReference>
<evidence type="ECO:0000256" key="5">
    <source>
        <dbReference type="ARBA" id="ARBA00022475"/>
    </source>
</evidence>
<dbReference type="PANTHER" id="PTHR34299">
    <property type="entry name" value="DIACYLGLYCEROL KINASE"/>
    <property type="match status" value="1"/>
</dbReference>
<evidence type="ECO:0000256" key="18">
    <source>
        <dbReference type="ARBA" id="ARBA00023209"/>
    </source>
</evidence>
<keyword evidence="8 24" id="KW-0808">Transferase</keyword>
<sequence length="118" mass="12794">MKTQPPGLKRLYQACGYSWRGFKAAWKNEAAIRQECLTLCGLVPLTLILDVSHIERALLVASLFFVLVVELLNSAIEATVDRISTSHHPLSGQAKDMGSAAVMGALIMAAGVWLCILL</sequence>
<dbReference type="GO" id="GO:0005524">
    <property type="term" value="F:ATP binding"/>
    <property type="evidence" value="ECO:0007669"/>
    <property type="project" value="UniProtKB-KW"/>
</dbReference>